<feature type="transmembrane region" description="Helical" evidence="7">
    <location>
        <begin position="167"/>
        <end position="188"/>
    </location>
</feature>
<evidence type="ECO:0000256" key="1">
    <source>
        <dbReference type="ARBA" id="ARBA00004141"/>
    </source>
</evidence>
<organism evidence="8 9">
    <name type="scientific">Oldenlandia corymbosa var. corymbosa</name>
    <dbReference type="NCBI Taxonomy" id="529605"/>
    <lineage>
        <taxon>Eukaryota</taxon>
        <taxon>Viridiplantae</taxon>
        <taxon>Streptophyta</taxon>
        <taxon>Embryophyta</taxon>
        <taxon>Tracheophyta</taxon>
        <taxon>Spermatophyta</taxon>
        <taxon>Magnoliopsida</taxon>
        <taxon>eudicotyledons</taxon>
        <taxon>Gunneridae</taxon>
        <taxon>Pentapetalae</taxon>
        <taxon>asterids</taxon>
        <taxon>lamiids</taxon>
        <taxon>Gentianales</taxon>
        <taxon>Rubiaceae</taxon>
        <taxon>Rubioideae</taxon>
        <taxon>Spermacoceae</taxon>
        <taxon>Hedyotis-Oldenlandia complex</taxon>
        <taxon>Oldenlandia</taxon>
    </lineage>
</organism>
<accession>A0AAV1E520</accession>
<dbReference type="Gene3D" id="1.20.1250.20">
    <property type="entry name" value="MFS general substrate transporter like domains"/>
    <property type="match status" value="1"/>
</dbReference>
<evidence type="ECO:0000256" key="6">
    <source>
        <dbReference type="ARBA" id="ARBA00044504"/>
    </source>
</evidence>
<dbReference type="GO" id="GO:0022857">
    <property type="term" value="F:transmembrane transporter activity"/>
    <property type="evidence" value="ECO:0007669"/>
    <property type="project" value="InterPro"/>
</dbReference>
<evidence type="ECO:0000313" key="9">
    <source>
        <dbReference type="Proteomes" id="UP001161247"/>
    </source>
</evidence>
<keyword evidence="5 7" id="KW-0472">Membrane</keyword>
<protein>
    <submittedName>
        <fullName evidence="8">OLC1v1015824C1</fullName>
    </submittedName>
</protein>
<dbReference type="AlphaFoldDB" id="A0AAV1E520"/>
<evidence type="ECO:0000256" key="2">
    <source>
        <dbReference type="ARBA" id="ARBA00005982"/>
    </source>
</evidence>
<dbReference type="PANTHER" id="PTHR11654">
    <property type="entry name" value="OLIGOPEPTIDE TRANSPORTER-RELATED"/>
    <property type="match status" value="1"/>
</dbReference>
<evidence type="ECO:0000256" key="4">
    <source>
        <dbReference type="ARBA" id="ARBA00022989"/>
    </source>
</evidence>
<dbReference type="SUPFAM" id="SSF103473">
    <property type="entry name" value="MFS general substrate transporter"/>
    <property type="match status" value="1"/>
</dbReference>
<comment type="subcellular location">
    <subcellularLocation>
        <location evidence="1">Membrane</location>
        <topology evidence="1">Multi-pass membrane protein</topology>
    </subcellularLocation>
</comment>
<name>A0AAV1E520_OLDCO</name>
<evidence type="ECO:0000256" key="3">
    <source>
        <dbReference type="ARBA" id="ARBA00022692"/>
    </source>
</evidence>
<keyword evidence="4 7" id="KW-1133">Transmembrane helix</keyword>
<dbReference type="InterPro" id="IPR000109">
    <property type="entry name" value="POT_fam"/>
</dbReference>
<evidence type="ECO:0000256" key="7">
    <source>
        <dbReference type="SAM" id="Phobius"/>
    </source>
</evidence>
<keyword evidence="3 7" id="KW-0812">Transmembrane</keyword>
<gene>
    <name evidence="8" type="ORF">OLC1_LOCUS21600</name>
</gene>
<dbReference type="Pfam" id="PF00854">
    <property type="entry name" value="PTR2"/>
    <property type="match status" value="1"/>
</dbReference>
<reference evidence="8" key="1">
    <citation type="submission" date="2023-03" db="EMBL/GenBank/DDBJ databases">
        <authorList>
            <person name="Julca I."/>
        </authorList>
    </citation>
    <scope>NUCLEOTIDE SEQUENCE</scope>
</reference>
<evidence type="ECO:0000256" key="5">
    <source>
        <dbReference type="ARBA" id="ARBA00023136"/>
    </source>
</evidence>
<dbReference type="EMBL" id="OX459125">
    <property type="protein sequence ID" value="CAI9114994.1"/>
    <property type="molecule type" value="Genomic_DNA"/>
</dbReference>
<dbReference type="GO" id="GO:0016020">
    <property type="term" value="C:membrane"/>
    <property type="evidence" value="ECO:0007669"/>
    <property type="project" value="UniProtKB-SubCell"/>
</dbReference>
<keyword evidence="9" id="KW-1185">Reference proteome</keyword>
<dbReference type="InterPro" id="IPR036259">
    <property type="entry name" value="MFS_trans_sf"/>
</dbReference>
<evidence type="ECO:0000313" key="8">
    <source>
        <dbReference type="EMBL" id="CAI9114994.1"/>
    </source>
</evidence>
<feature type="transmembrane region" description="Helical" evidence="7">
    <location>
        <begin position="142"/>
        <end position="161"/>
    </location>
</feature>
<sequence length="256" mass="28001">MTGSRTQVLNASHIITRQEEINSDIEQKGSPKKYPSSSGGWRSASCILESNLITFLTGPLEESVAAAESQVNTWMGVVSLVPIMGALLADSFVGCYRSIIVFSTLYIMHGYKLCIQAFGADQFDGNHQLPSKRRAKSSFFNWWIYGTSSGAVLAHLTLHYIQDNISWGIGFGIPCIAMIVGLVLFLLGTAMYRFPAARVDDDDECSCETISQRFLQVSGDSHNVVHQSLNSIIGGEEDAAKMLPSFLVKIFNAISC</sequence>
<comment type="similarity">
    <text evidence="2">Belongs to the major facilitator superfamily. Proton-dependent oligopeptide transporter (POT/PTR) (TC 2.A.17) family.</text>
</comment>
<comment type="similarity">
    <text evidence="6">Belongs to the major facilitator superfamily. Phosphate:H(+) symporter (TC 2.A.1.9) family.</text>
</comment>
<proteinExistence type="inferred from homology"/>
<dbReference type="Proteomes" id="UP001161247">
    <property type="component" value="Chromosome 8"/>
</dbReference>